<organism evidence="12 13">
    <name type="scientific">Thalassolituus hydrocarboniclasticus</name>
    <dbReference type="NCBI Taxonomy" id="2742796"/>
    <lineage>
        <taxon>Bacteria</taxon>
        <taxon>Pseudomonadati</taxon>
        <taxon>Pseudomonadota</taxon>
        <taxon>Gammaproteobacteria</taxon>
        <taxon>Oceanospirillales</taxon>
        <taxon>Oceanospirillaceae</taxon>
        <taxon>Thalassolituus</taxon>
    </lineage>
</organism>
<evidence type="ECO:0000313" key="12">
    <source>
        <dbReference type="EMBL" id="UXD89151.1"/>
    </source>
</evidence>
<accession>A0ABY6ADK5</accession>
<keyword evidence="2" id="KW-0813">Transport</keyword>
<evidence type="ECO:0000256" key="9">
    <source>
        <dbReference type="ARBA" id="ARBA00023136"/>
    </source>
</evidence>
<keyword evidence="13" id="KW-1185">Reference proteome</keyword>
<proteinExistence type="predicted"/>
<dbReference type="PANTHER" id="PTHR37468:SF1">
    <property type="entry name" value="SULFATE TRANSPORTER CYSZ"/>
    <property type="match status" value="1"/>
</dbReference>
<evidence type="ECO:0000256" key="6">
    <source>
        <dbReference type="ARBA" id="ARBA00022692"/>
    </source>
</evidence>
<evidence type="ECO:0000256" key="8">
    <source>
        <dbReference type="ARBA" id="ARBA00023032"/>
    </source>
</evidence>
<keyword evidence="10" id="KW-0198">Cysteine biosynthesis</keyword>
<protein>
    <submittedName>
        <fullName evidence="12">Sulfate transporter CysZ</fullName>
    </submittedName>
</protein>
<evidence type="ECO:0000313" key="13">
    <source>
        <dbReference type="Proteomes" id="UP001065322"/>
    </source>
</evidence>
<feature type="transmembrane region" description="Helical" evidence="11">
    <location>
        <begin position="70"/>
        <end position="91"/>
    </location>
</feature>
<keyword evidence="8" id="KW-0764">Sulfate transport</keyword>
<dbReference type="PANTHER" id="PTHR37468">
    <property type="entry name" value="SULFATE TRANSPORTER CYSZ"/>
    <property type="match status" value="1"/>
</dbReference>
<dbReference type="InterPro" id="IPR059112">
    <property type="entry name" value="CysZ/EI24"/>
</dbReference>
<dbReference type="RefSeq" id="WP_260997822.1">
    <property type="nucleotide sequence ID" value="NZ_CP054475.1"/>
</dbReference>
<keyword evidence="7 11" id="KW-1133">Transmembrane helix</keyword>
<sequence>MNGNPFLGWHYLWQGFLSLREPGLRRFVALPLLLNIVVMSAASWWGGQKLNGWIESLLAWLPGWLEWLEWLYWLLMPLALLTMLLVMAYFFSTLLVTLGSPLNGLLSEQVERRAGIVLPEEPVLKMIRRTFGRELTKLGYLLPRYLLLLVLSFIPGLNLASPLLWFWFGSWVVALQYIDYSFDNHGRSFAEMRKAMAGDNLTVLSFGAVVAFLMMIPLVNWFVMPAAVIGATRLRLERLGQPGNVGGFGYAEGDTHRQRLADGSTEHSGR</sequence>
<evidence type="ECO:0000256" key="1">
    <source>
        <dbReference type="ARBA" id="ARBA00004141"/>
    </source>
</evidence>
<name>A0ABY6ADK5_9GAMM</name>
<evidence type="ECO:0000256" key="4">
    <source>
        <dbReference type="ARBA" id="ARBA00022519"/>
    </source>
</evidence>
<evidence type="ECO:0000256" key="10">
    <source>
        <dbReference type="ARBA" id="ARBA00023192"/>
    </source>
</evidence>
<dbReference type="Proteomes" id="UP001065322">
    <property type="component" value="Chromosome"/>
</dbReference>
<reference evidence="13" key="1">
    <citation type="submission" date="2020-06" db="EMBL/GenBank/DDBJ databases">
        <title>Thalassolituus marinus alknpb1M-1, a hydrocarbon-degrading bacterium isolated from the deep-sea overlying water using an in-situ strategy from the South China Sea basin.</title>
        <authorList>
            <person name="Dong C."/>
            <person name="Chen Y."/>
            <person name="Shao Z."/>
        </authorList>
    </citation>
    <scope>NUCLEOTIDE SEQUENCE [LARGE SCALE GENOMIC DNA]</scope>
    <source>
        <strain evidence="13">alknpb1M-1</strain>
    </source>
</reference>
<keyword evidence="5" id="KW-0028">Amino-acid biosynthesis</keyword>
<keyword evidence="3" id="KW-1003">Cell membrane</keyword>
<feature type="transmembrane region" description="Helical" evidence="11">
    <location>
        <begin position="201"/>
        <end position="223"/>
    </location>
</feature>
<dbReference type="EMBL" id="CP054475">
    <property type="protein sequence ID" value="UXD89151.1"/>
    <property type="molecule type" value="Genomic_DNA"/>
</dbReference>
<evidence type="ECO:0000256" key="5">
    <source>
        <dbReference type="ARBA" id="ARBA00022605"/>
    </source>
</evidence>
<keyword evidence="6 11" id="KW-0812">Transmembrane</keyword>
<feature type="transmembrane region" description="Helical" evidence="11">
    <location>
        <begin position="27"/>
        <end position="47"/>
    </location>
</feature>
<evidence type="ECO:0000256" key="2">
    <source>
        <dbReference type="ARBA" id="ARBA00022448"/>
    </source>
</evidence>
<evidence type="ECO:0000256" key="7">
    <source>
        <dbReference type="ARBA" id="ARBA00022989"/>
    </source>
</evidence>
<gene>
    <name evidence="12" type="primary">cysZ</name>
    <name evidence="12" type="ORF">HUF19_17665</name>
</gene>
<dbReference type="NCBIfam" id="NF003433">
    <property type="entry name" value="PRK04949.1"/>
    <property type="match status" value="1"/>
</dbReference>
<evidence type="ECO:0000256" key="11">
    <source>
        <dbReference type="SAM" id="Phobius"/>
    </source>
</evidence>
<dbReference type="InterPro" id="IPR050480">
    <property type="entry name" value="CysZ-like"/>
</dbReference>
<comment type="subcellular location">
    <subcellularLocation>
        <location evidence="1">Membrane</location>
        <topology evidence="1">Multi-pass membrane protein</topology>
    </subcellularLocation>
</comment>
<evidence type="ECO:0000256" key="3">
    <source>
        <dbReference type="ARBA" id="ARBA00022475"/>
    </source>
</evidence>
<keyword evidence="9 11" id="KW-0472">Membrane</keyword>
<keyword evidence="4" id="KW-0997">Cell inner membrane</keyword>
<feature type="transmembrane region" description="Helical" evidence="11">
    <location>
        <begin position="138"/>
        <end position="157"/>
    </location>
</feature>
<dbReference type="Pfam" id="PF07264">
    <property type="entry name" value="EI24"/>
    <property type="match status" value="1"/>
</dbReference>